<gene>
    <name evidence="1" type="ORF">LCGC14_1663390</name>
</gene>
<comment type="caution">
    <text evidence="1">The sequence shown here is derived from an EMBL/GenBank/DDBJ whole genome shotgun (WGS) entry which is preliminary data.</text>
</comment>
<organism evidence="1">
    <name type="scientific">marine sediment metagenome</name>
    <dbReference type="NCBI Taxonomy" id="412755"/>
    <lineage>
        <taxon>unclassified sequences</taxon>
        <taxon>metagenomes</taxon>
        <taxon>ecological metagenomes</taxon>
    </lineage>
</organism>
<proteinExistence type="predicted"/>
<name>A0A0F9IFZ2_9ZZZZ</name>
<dbReference type="Pfam" id="PF20126">
    <property type="entry name" value="TumE"/>
    <property type="match status" value="1"/>
</dbReference>
<dbReference type="AlphaFoldDB" id="A0A0F9IFZ2"/>
<dbReference type="EMBL" id="LAZR01014172">
    <property type="protein sequence ID" value="KKM18669.1"/>
    <property type="molecule type" value="Genomic_DNA"/>
</dbReference>
<evidence type="ECO:0000313" key="1">
    <source>
        <dbReference type="EMBL" id="KKM18669.1"/>
    </source>
</evidence>
<reference evidence="1" key="1">
    <citation type="journal article" date="2015" name="Nature">
        <title>Complex archaea that bridge the gap between prokaryotes and eukaryotes.</title>
        <authorList>
            <person name="Spang A."/>
            <person name="Saw J.H."/>
            <person name="Jorgensen S.L."/>
            <person name="Zaremba-Niedzwiedzka K."/>
            <person name="Martijn J."/>
            <person name="Lind A.E."/>
            <person name="van Eijk R."/>
            <person name="Schleper C."/>
            <person name="Guy L."/>
            <person name="Ettema T.J."/>
        </authorList>
    </citation>
    <scope>NUCLEOTIDE SEQUENCE</scope>
</reference>
<sequence length="119" mass="14222">MIPHLEYLRIARTLLINLLEKDIIKDELNESLSQLKIMLKSSTTIYIRYNEYGEYGYQTIHSHKKNDFSRFDNFDDRWEVETRPHHLHIRGKNEVVESGMNGNPKENIPLLVEYIKKFS</sequence>
<protein>
    <submittedName>
        <fullName evidence="1">Uncharacterized protein</fullName>
    </submittedName>
</protein>
<dbReference type="InterPro" id="IPR045397">
    <property type="entry name" value="TumE-like"/>
</dbReference>
<accession>A0A0F9IFZ2</accession>